<name>A0A549SD29_METSR</name>
<dbReference type="EMBL" id="VJMF01000107">
    <property type="protein sequence ID" value="TRL24672.1"/>
    <property type="molecule type" value="Genomic_DNA"/>
</dbReference>
<feature type="region of interest" description="Disordered" evidence="1">
    <location>
        <begin position="1"/>
        <end position="38"/>
    </location>
</feature>
<gene>
    <name evidence="2" type="ORF">FM996_20430</name>
</gene>
<evidence type="ECO:0000256" key="1">
    <source>
        <dbReference type="SAM" id="MobiDB-lite"/>
    </source>
</evidence>
<dbReference type="RefSeq" id="WP_142864569.1">
    <property type="nucleotide sequence ID" value="NZ_VJMF01000107.1"/>
</dbReference>
<feature type="compositionally biased region" description="Low complexity" evidence="1">
    <location>
        <begin position="19"/>
        <end position="29"/>
    </location>
</feature>
<reference evidence="2 3" key="1">
    <citation type="submission" date="2019-07" db="EMBL/GenBank/DDBJ databases">
        <title>Ln-dependent methylotrophs.</title>
        <authorList>
            <person name="Tani A."/>
        </authorList>
    </citation>
    <scope>NUCLEOTIDE SEQUENCE [LARGE SCALE GENOMIC DNA]</scope>
    <source>
        <strain evidence="2 3">SM89A</strain>
    </source>
</reference>
<evidence type="ECO:0000313" key="2">
    <source>
        <dbReference type="EMBL" id="TRL24672.1"/>
    </source>
</evidence>
<proteinExistence type="predicted"/>
<organism evidence="2 3">
    <name type="scientific">Methylosinus sporium</name>
    <dbReference type="NCBI Taxonomy" id="428"/>
    <lineage>
        <taxon>Bacteria</taxon>
        <taxon>Pseudomonadati</taxon>
        <taxon>Pseudomonadota</taxon>
        <taxon>Alphaproteobacteria</taxon>
        <taxon>Hyphomicrobiales</taxon>
        <taxon>Methylocystaceae</taxon>
        <taxon>Methylosinus</taxon>
    </lineage>
</organism>
<protein>
    <submittedName>
        <fullName evidence="2">Uncharacterized protein</fullName>
    </submittedName>
</protein>
<evidence type="ECO:0000313" key="3">
    <source>
        <dbReference type="Proteomes" id="UP000316781"/>
    </source>
</evidence>
<sequence>MRDDDEPGSGNGMLWYAVGRSSGYSSGKSDGYREGEDTGYYEGEQAALRNLNVQQDAEYRAGWRSIHIKDFNAWMDLLNKERKRNAQLVAENESLRQSLANSDSHGEETSRKLLNTQKFKSGLEECLWSLLKAAEQGKAERPEYSELKSIVYQMIDAWSKGEILCRPDALGPRIAALWRALKT</sequence>
<comment type="caution">
    <text evidence="2">The sequence shown here is derived from an EMBL/GenBank/DDBJ whole genome shotgun (WGS) entry which is preliminary data.</text>
</comment>
<accession>A0A549SD29</accession>
<dbReference type="AlphaFoldDB" id="A0A549SD29"/>
<dbReference type="Proteomes" id="UP000316781">
    <property type="component" value="Unassembled WGS sequence"/>
</dbReference>